<dbReference type="EMBL" id="LSMT01000090">
    <property type="protein sequence ID" value="PFX28067.1"/>
    <property type="molecule type" value="Genomic_DNA"/>
</dbReference>
<evidence type="ECO:0000256" key="6">
    <source>
        <dbReference type="ARBA" id="ARBA00023242"/>
    </source>
</evidence>
<evidence type="ECO:0000256" key="4">
    <source>
        <dbReference type="ARBA" id="ARBA00022490"/>
    </source>
</evidence>
<keyword evidence="5" id="KW-0206">Cytoskeleton</keyword>
<proteinExistence type="inferred from homology"/>
<dbReference type="FunFam" id="2.30.36.70:FF:000003">
    <property type="entry name" value="Actin-related protein 6"/>
    <property type="match status" value="1"/>
</dbReference>
<dbReference type="PANTHER" id="PTHR11937">
    <property type="entry name" value="ACTIN"/>
    <property type="match status" value="1"/>
</dbReference>
<protein>
    <recommendedName>
        <fullName evidence="7">Actin-related protein 6</fullName>
    </recommendedName>
</protein>
<dbReference type="AlphaFoldDB" id="A0A2B4SHQ4"/>
<comment type="similarity">
    <text evidence="3">Belongs to the actin family. ARP6 subfamily.</text>
</comment>
<dbReference type="SUPFAM" id="SSF53067">
    <property type="entry name" value="Actin-like ATPase domain"/>
    <property type="match status" value="2"/>
</dbReference>
<dbReference type="OrthoDB" id="6220758at2759"/>
<dbReference type="Proteomes" id="UP000225706">
    <property type="component" value="Unassembled WGS sequence"/>
</dbReference>
<organism evidence="8 9">
    <name type="scientific">Stylophora pistillata</name>
    <name type="common">Smooth cauliflower coral</name>
    <dbReference type="NCBI Taxonomy" id="50429"/>
    <lineage>
        <taxon>Eukaryota</taxon>
        <taxon>Metazoa</taxon>
        <taxon>Cnidaria</taxon>
        <taxon>Anthozoa</taxon>
        <taxon>Hexacorallia</taxon>
        <taxon>Scleractinia</taxon>
        <taxon>Astrocoeniina</taxon>
        <taxon>Pocilloporidae</taxon>
        <taxon>Stylophora</taxon>
    </lineage>
</organism>
<dbReference type="Pfam" id="PF00022">
    <property type="entry name" value="Actin"/>
    <property type="match status" value="1"/>
</dbReference>
<evidence type="ECO:0000313" key="8">
    <source>
        <dbReference type="EMBL" id="PFX28067.1"/>
    </source>
</evidence>
<evidence type="ECO:0000256" key="5">
    <source>
        <dbReference type="ARBA" id="ARBA00023212"/>
    </source>
</evidence>
<dbReference type="InterPro" id="IPR004000">
    <property type="entry name" value="Actin"/>
</dbReference>
<dbReference type="GO" id="GO:0005856">
    <property type="term" value="C:cytoskeleton"/>
    <property type="evidence" value="ECO:0007669"/>
    <property type="project" value="UniProtKB-SubCell"/>
</dbReference>
<dbReference type="CDD" id="cd10210">
    <property type="entry name" value="ASKHA_NBD_Arp6"/>
    <property type="match status" value="1"/>
</dbReference>
<sequence>MVVLVLDNGASAAKVGFNTADSPRLIPNCIFKAKSERRKLFIGDQLEECKDYSGLFYLLPFQKGFLVNWDVEKQIWDYMYGKEVMKVDFPETTILMTEPHFNFTSIKDATDEILFEEYNFKALCRISAAQLSAFKCHKEEVDKRLICLVVDTGYSFTHIVPVLNGKILKKGIKRINVGGKLLTNHLKEILSYRQLHVLDETYVINQVKEDTCYVSDDFYRDMNISRLKGAKNTVVRDYVLPDYTHLKRGYVKSATEMWLGTRKENEQILRMNNERFAVPELLFHPSDIGIHEMGIPEAIIHSIEQLPVEMQPHCYMNILLTGGCSLFPGMKERVFSEVRSLAPCDVDVAVYCPSKPVTHAWDGGVALSKTDMFASKMCVTKAEYDEHGKNICREKFDS</sequence>
<dbReference type="Gene3D" id="3.90.640.10">
    <property type="entry name" value="Actin, Chain A, domain 4"/>
    <property type="match status" value="1"/>
</dbReference>
<dbReference type="SMART" id="SM00268">
    <property type="entry name" value="ACTIN"/>
    <property type="match status" value="1"/>
</dbReference>
<evidence type="ECO:0000313" key="9">
    <source>
        <dbReference type="Proteomes" id="UP000225706"/>
    </source>
</evidence>
<reference evidence="9" key="1">
    <citation type="journal article" date="2017" name="bioRxiv">
        <title>Comparative analysis of the genomes of Stylophora pistillata and Acropora digitifera provides evidence for extensive differences between species of corals.</title>
        <authorList>
            <person name="Voolstra C.R."/>
            <person name="Li Y."/>
            <person name="Liew Y.J."/>
            <person name="Baumgarten S."/>
            <person name="Zoccola D."/>
            <person name="Flot J.-F."/>
            <person name="Tambutte S."/>
            <person name="Allemand D."/>
            <person name="Aranda M."/>
        </authorList>
    </citation>
    <scope>NUCLEOTIDE SEQUENCE [LARGE SCALE GENOMIC DNA]</scope>
</reference>
<gene>
    <name evidence="8" type="primary">Actr6</name>
    <name evidence="8" type="ORF">AWC38_SpisGene7242</name>
</gene>
<evidence type="ECO:0000256" key="1">
    <source>
        <dbReference type="ARBA" id="ARBA00004123"/>
    </source>
</evidence>
<keyword evidence="4" id="KW-0963">Cytoplasm</keyword>
<dbReference type="Gene3D" id="3.30.420.40">
    <property type="match status" value="2"/>
</dbReference>
<comment type="subcellular location">
    <subcellularLocation>
        <location evidence="2">Cytoplasm</location>
        <location evidence="2">Cytoskeleton</location>
    </subcellularLocation>
    <subcellularLocation>
        <location evidence="1">Nucleus</location>
    </subcellularLocation>
</comment>
<dbReference type="InterPro" id="IPR043129">
    <property type="entry name" value="ATPase_NBD"/>
</dbReference>
<dbReference type="Gene3D" id="2.30.36.70">
    <property type="entry name" value="Actin, Chain A, domain 2"/>
    <property type="match status" value="1"/>
</dbReference>
<keyword evidence="6" id="KW-0539">Nucleus</keyword>
<evidence type="ECO:0000256" key="2">
    <source>
        <dbReference type="ARBA" id="ARBA00004245"/>
    </source>
</evidence>
<comment type="caution">
    <text evidence="8">The sequence shown here is derived from an EMBL/GenBank/DDBJ whole genome shotgun (WGS) entry which is preliminary data.</text>
</comment>
<name>A0A2B4SHQ4_STYPI</name>
<dbReference type="STRING" id="50429.A0A2B4SHQ4"/>
<dbReference type="GO" id="GO:0005634">
    <property type="term" value="C:nucleus"/>
    <property type="evidence" value="ECO:0007669"/>
    <property type="project" value="UniProtKB-SubCell"/>
</dbReference>
<keyword evidence="9" id="KW-1185">Reference proteome</keyword>
<dbReference type="FunFam" id="3.90.640.10:FF:000014">
    <property type="entry name" value="Putative actin-related protein 6"/>
    <property type="match status" value="1"/>
</dbReference>
<evidence type="ECO:0000256" key="3">
    <source>
        <dbReference type="ARBA" id="ARBA00005665"/>
    </source>
</evidence>
<accession>A0A2B4SHQ4</accession>
<evidence type="ECO:0000256" key="7">
    <source>
        <dbReference type="ARBA" id="ARBA00074635"/>
    </source>
</evidence>